<dbReference type="Pfam" id="PF12833">
    <property type="entry name" value="HTH_18"/>
    <property type="match status" value="1"/>
</dbReference>
<dbReference type="Proteomes" id="UP000199771">
    <property type="component" value="Unassembled WGS sequence"/>
</dbReference>
<dbReference type="GO" id="GO:0003700">
    <property type="term" value="F:DNA-binding transcription factor activity"/>
    <property type="evidence" value="ECO:0007669"/>
    <property type="project" value="InterPro"/>
</dbReference>
<gene>
    <name evidence="6" type="ORF">SAMN04488120_101251</name>
</gene>
<keyword evidence="7" id="KW-1185">Reference proteome</keyword>
<dbReference type="InterPro" id="IPR009057">
    <property type="entry name" value="Homeodomain-like_sf"/>
</dbReference>
<dbReference type="InterPro" id="IPR032687">
    <property type="entry name" value="AraC-type_N"/>
</dbReference>
<reference evidence="6 7" key="1">
    <citation type="submission" date="2016-10" db="EMBL/GenBank/DDBJ databases">
        <authorList>
            <person name="de Groot N.N."/>
        </authorList>
    </citation>
    <scope>NUCLEOTIDE SEQUENCE [LARGE SCALE GENOMIC DNA]</scope>
    <source>
        <strain evidence="6 7">DSM 23609</strain>
    </source>
</reference>
<evidence type="ECO:0000256" key="2">
    <source>
        <dbReference type="ARBA" id="ARBA00023125"/>
    </source>
</evidence>
<dbReference type="AlphaFoldDB" id="A0A1I2H9S1"/>
<keyword evidence="3" id="KW-0804">Transcription</keyword>
<dbReference type="Gene3D" id="1.10.10.60">
    <property type="entry name" value="Homeodomain-like"/>
    <property type="match status" value="1"/>
</dbReference>
<organism evidence="6 7">
    <name type="scientific">Fontimonas thermophila</name>
    <dbReference type="NCBI Taxonomy" id="1076937"/>
    <lineage>
        <taxon>Bacteria</taxon>
        <taxon>Pseudomonadati</taxon>
        <taxon>Pseudomonadota</taxon>
        <taxon>Gammaproteobacteria</taxon>
        <taxon>Nevskiales</taxon>
        <taxon>Nevskiaceae</taxon>
        <taxon>Fontimonas</taxon>
    </lineage>
</organism>
<dbReference type="SMART" id="SM00342">
    <property type="entry name" value="HTH_ARAC"/>
    <property type="match status" value="1"/>
</dbReference>
<keyword evidence="2" id="KW-0238">DNA-binding</keyword>
<evidence type="ECO:0000256" key="1">
    <source>
        <dbReference type="ARBA" id="ARBA00023015"/>
    </source>
</evidence>
<dbReference type="GO" id="GO:0005829">
    <property type="term" value="C:cytosol"/>
    <property type="evidence" value="ECO:0007669"/>
    <property type="project" value="TreeGrafter"/>
</dbReference>
<dbReference type="SUPFAM" id="SSF46689">
    <property type="entry name" value="Homeodomain-like"/>
    <property type="match status" value="1"/>
</dbReference>
<dbReference type="InterPro" id="IPR020449">
    <property type="entry name" value="Tscrpt_reg_AraC-type_HTH"/>
</dbReference>
<sequence length="363" mass="40297">MFCLTIHASFLTIDAIAGDLPTTSMMRVTGAWVQLLADWLDHERLHAPELRAAIVAHANADAVPIARWQNWLERAVALCPQRIAPALDIGARVAPRHVGVLGYLVASAGTLGEAVAAYRRYERLFYGVDIVQTIVHRDEIELCWPPSDPPLGHLADSVAIAALVSFLRRQLDAAPAPTRIAFIHPPVAAHEQAAYEAFFGCPVHFGDRHTRVCFPAAYLALPMRQADPQLRDLLDRQAQALLQALPDPDPFDRALRNVLLRLLPEGAATLPRAARELHTSVRSVQRRLAARDLSWQQVLDQTRARLAHDYLHDRALSLGDIALLLGYSEQSAFTRAFRRWTGTTPQHVRAAADRTRGASRRAR</sequence>
<dbReference type="PANTHER" id="PTHR47894:SF1">
    <property type="entry name" value="HTH-TYPE TRANSCRIPTIONAL REGULATOR VQSM"/>
    <property type="match status" value="1"/>
</dbReference>
<keyword evidence="1" id="KW-0805">Transcription regulation</keyword>
<dbReference type="EMBL" id="FOOC01000001">
    <property type="protein sequence ID" value="SFF26229.1"/>
    <property type="molecule type" value="Genomic_DNA"/>
</dbReference>
<dbReference type="PROSITE" id="PS01124">
    <property type="entry name" value="HTH_ARAC_FAMILY_2"/>
    <property type="match status" value="1"/>
</dbReference>
<evidence type="ECO:0000313" key="7">
    <source>
        <dbReference type="Proteomes" id="UP000199771"/>
    </source>
</evidence>
<accession>A0A1I2H9S1</accession>
<dbReference type="STRING" id="1076937.SAMN04488120_101251"/>
<feature type="domain" description="HTH araC/xylS-type" evidence="5">
    <location>
        <begin position="253"/>
        <end position="351"/>
    </location>
</feature>
<dbReference type="PROSITE" id="PS00041">
    <property type="entry name" value="HTH_ARAC_FAMILY_1"/>
    <property type="match status" value="1"/>
</dbReference>
<proteinExistence type="predicted"/>
<protein>
    <submittedName>
        <fullName evidence="6">Transcriptional regulator, AraC family</fullName>
    </submittedName>
</protein>
<dbReference type="InterPro" id="IPR018062">
    <property type="entry name" value="HTH_AraC-typ_CS"/>
</dbReference>
<dbReference type="GO" id="GO:0000976">
    <property type="term" value="F:transcription cis-regulatory region binding"/>
    <property type="evidence" value="ECO:0007669"/>
    <property type="project" value="TreeGrafter"/>
</dbReference>
<evidence type="ECO:0000313" key="6">
    <source>
        <dbReference type="EMBL" id="SFF26229.1"/>
    </source>
</evidence>
<dbReference type="PRINTS" id="PR00032">
    <property type="entry name" value="HTHARAC"/>
</dbReference>
<name>A0A1I2H9S1_9GAMM</name>
<evidence type="ECO:0000259" key="5">
    <source>
        <dbReference type="PROSITE" id="PS01124"/>
    </source>
</evidence>
<feature type="region of interest" description="Disordered" evidence="4">
    <location>
        <begin position="344"/>
        <end position="363"/>
    </location>
</feature>
<dbReference type="PANTHER" id="PTHR47894">
    <property type="entry name" value="HTH-TYPE TRANSCRIPTIONAL REGULATOR GADX"/>
    <property type="match status" value="1"/>
</dbReference>
<evidence type="ECO:0000256" key="4">
    <source>
        <dbReference type="SAM" id="MobiDB-lite"/>
    </source>
</evidence>
<dbReference type="Pfam" id="PF12625">
    <property type="entry name" value="Arabinose_bd"/>
    <property type="match status" value="1"/>
</dbReference>
<evidence type="ECO:0000256" key="3">
    <source>
        <dbReference type="ARBA" id="ARBA00023163"/>
    </source>
</evidence>
<dbReference type="InterPro" id="IPR018060">
    <property type="entry name" value="HTH_AraC"/>
</dbReference>